<evidence type="ECO:0000256" key="7">
    <source>
        <dbReference type="SAM" id="Phobius"/>
    </source>
</evidence>
<keyword evidence="6 7" id="KW-0472">Membrane</keyword>
<dbReference type="Proteomes" id="UP000245577">
    <property type="component" value="Unassembled WGS sequence"/>
</dbReference>
<dbReference type="InterPro" id="IPR000390">
    <property type="entry name" value="Small_drug/metabolite_transptr"/>
</dbReference>
<protein>
    <submittedName>
        <fullName evidence="8">Quaternary ammonium compound-resistance protein SugE</fullName>
    </submittedName>
</protein>
<dbReference type="GO" id="GO:0022857">
    <property type="term" value="F:transmembrane transporter activity"/>
    <property type="evidence" value="ECO:0007669"/>
    <property type="project" value="InterPro"/>
</dbReference>
<keyword evidence="9" id="KW-1185">Reference proteome</keyword>
<feature type="transmembrane region" description="Helical" evidence="7">
    <location>
        <begin position="30"/>
        <end position="51"/>
    </location>
</feature>
<evidence type="ECO:0000256" key="5">
    <source>
        <dbReference type="ARBA" id="ARBA00022989"/>
    </source>
</evidence>
<dbReference type="Pfam" id="PF00893">
    <property type="entry name" value="Multi_Drug_Res"/>
    <property type="match status" value="1"/>
</dbReference>
<dbReference type="Gene3D" id="1.10.3730.20">
    <property type="match status" value="1"/>
</dbReference>
<dbReference type="PANTHER" id="PTHR30561:SF0">
    <property type="entry name" value="GUANIDINIUM EXPORTER"/>
    <property type="match status" value="1"/>
</dbReference>
<dbReference type="RefSeq" id="WP_116669402.1">
    <property type="nucleotide sequence ID" value="NZ_CASEFK010000019.1"/>
</dbReference>
<feature type="transmembrane region" description="Helical" evidence="7">
    <location>
        <begin position="85"/>
        <end position="104"/>
    </location>
</feature>
<proteinExistence type="predicted"/>
<dbReference type="PANTHER" id="PTHR30561">
    <property type="entry name" value="SMR FAMILY PROTON-DEPENDENT DRUG EFFLUX TRANSPORTER SUGE"/>
    <property type="match status" value="1"/>
</dbReference>
<keyword evidence="3" id="KW-1003">Cell membrane</keyword>
<dbReference type="GO" id="GO:0005886">
    <property type="term" value="C:plasma membrane"/>
    <property type="evidence" value="ECO:0007669"/>
    <property type="project" value="UniProtKB-SubCell"/>
</dbReference>
<reference evidence="8 9" key="1">
    <citation type="submission" date="2017-03" db="EMBL/GenBank/DDBJ databases">
        <title>Genome sequence of Methanobrevibacter wosei.</title>
        <authorList>
            <person name="Poehlein A."/>
            <person name="Seedorf H."/>
            <person name="Daniel R."/>
        </authorList>
    </citation>
    <scope>NUCLEOTIDE SEQUENCE [LARGE SCALE GENOMIC DNA]</scope>
    <source>
        <strain evidence="8 9">DSM 11979</strain>
    </source>
</reference>
<dbReference type="InterPro" id="IPR037185">
    <property type="entry name" value="EmrE-like"/>
</dbReference>
<evidence type="ECO:0000256" key="1">
    <source>
        <dbReference type="ARBA" id="ARBA00004651"/>
    </source>
</evidence>
<keyword evidence="4 7" id="KW-0812">Transmembrane</keyword>
<organism evidence="8 9">
    <name type="scientific">Methanobrevibacter woesei</name>
    <dbReference type="NCBI Taxonomy" id="190976"/>
    <lineage>
        <taxon>Archaea</taxon>
        <taxon>Methanobacteriati</taxon>
        <taxon>Methanobacteriota</taxon>
        <taxon>Methanomada group</taxon>
        <taxon>Methanobacteria</taxon>
        <taxon>Methanobacteriales</taxon>
        <taxon>Methanobacteriaceae</taxon>
        <taxon>Methanobrevibacter</taxon>
    </lineage>
</organism>
<evidence type="ECO:0000256" key="3">
    <source>
        <dbReference type="ARBA" id="ARBA00022475"/>
    </source>
</evidence>
<dbReference type="EMBL" id="MZGU01000004">
    <property type="protein sequence ID" value="PWB85750.1"/>
    <property type="molecule type" value="Genomic_DNA"/>
</dbReference>
<keyword evidence="5 7" id="KW-1133">Transmembrane helix</keyword>
<gene>
    <name evidence="8" type="primary">sugE_1</name>
    <name evidence="8" type="ORF">MBBWO_05960</name>
</gene>
<evidence type="ECO:0000256" key="2">
    <source>
        <dbReference type="ARBA" id="ARBA00022448"/>
    </source>
</evidence>
<dbReference type="AlphaFoldDB" id="A0A2U1S6N7"/>
<dbReference type="SUPFAM" id="SSF103481">
    <property type="entry name" value="Multidrug resistance efflux transporter EmrE"/>
    <property type="match status" value="1"/>
</dbReference>
<comment type="caution">
    <text evidence="8">The sequence shown here is derived from an EMBL/GenBank/DDBJ whole genome shotgun (WGS) entry which is preliminary data.</text>
</comment>
<evidence type="ECO:0000313" key="8">
    <source>
        <dbReference type="EMBL" id="PWB85750.1"/>
    </source>
</evidence>
<evidence type="ECO:0000256" key="6">
    <source>
        <dbReference type="ARBA" id="ARBA00023136"/>
    </source>
</evidence>
<feature type="transmembrane region" description="Helical" evidence="7">
    <location>
        <begin position="58"/>
        <end position="79"/>
    </location>
</feature>
<dbReference type="OrthoDB" id="121740at2157"/>
<comment type="subcellular location">
    <subcellularLocation>
        <location evidence="1">Cell membrane</location>
        <topology evidence="1">Multi-pass membrane protein</topology>
    </subcellularLocation>
</comment>
<name>A0A2U1S6N7_9EURY</name>
<accession>A0A2U1S6N7</accession>
<keyword evidence="2" id="KW-0813">Transport</keyword>
<dbReference type="FunFam" id="1.10.3730.20:FF:000001">
    <property type="entry name" value="Quaternary ammonium compound resistance transporter SugE"/>
    <property type="match status" value="1"/>
</dbReference>
<evidence type="ECO:0000256" key="4">
    <source>
        <dbReference type="ARBA" id="ARBA00022692"/>
    </source>
</evidence>
<sequence length="105" mass="11636">MNSWIYLIVAGLFEMAWVLALNFSDNFTNYLFVFLTAIFMILSLIFLSLSFKTIPMGTAYACWTAIGAVGVIVFGILFLEESANLFRIFCIGLIIAGVMGLKLTS</sequence>
<evidence type="ECO:0000313" key="9">
    <source>
        <dbReference type="Proteomes" id="UP000245577"/>
    </source>
</evidence>
<dbReference type="InterPro" id="IPR045324">
    <property type="entry name" value="Small_multidrug_res"/>
</dbReference>